<sequence>MGGYIVSWYLIKKEIKQKIYTGTIVKELQKSIWMVNTVIITVIR</sequence>
<organism evidence="1 2">
    <name type="scientific">Lysinibacillus sphaericus (strain C3-41)</name>
    <dbReference type="NCBI Taxonomy" id="444177"/>
    <lineage>
        <taxon>Bacteria</taxon>
        <taxon>Bacillati</taxon>
        <taxon>Bacillota</taxon>
        <taxon>Bacilli</taxon>
        <taxon>Bacillales</taxon>
        <taxon>Bacillaceae</taxon>
        <taxon>Lysinibacillus</taxon>
    </lineage>
</organism>
<accession>B1HMD9</accession>
<dbReference type="HOGENOM" id="CLU_3218272_0_0_9"/>
<evidence type="ECO:0000313" key="1">
    <source>
        <dbReference type="EMBL" id="ACA38711.1"/>
    </source>
</evidence>
<protein>
    <submittedName>
        <fullName evidence="1">Uncharacterized protein</fullName>
    </submittedName>
</protein>
<dbReference type="KEGG" id="lsp:Bsph_1101"/>
<dbReference type="EnsemblBacteria" id="ACA38711">
    <property type="protein sequence ID" value="ACA38711"/>
    <property type="gene ID" value="Bsph_1101"/>
</dbReference>
<dbReference type="AlphaFoldDB" id="B1HMD9"/>
<gene>
    <name evidence="1" type="ordered locus">Bsph_1101</name>
</gene>
<evidence type="ECO:0000313" key="2">
    <source>
        <dbReference type="Proteomes" id="UP000002164"/>
    </source>
</evidence>
<proteinExistence type="predicted"/>
<name>B1HMD9_LYSSC</name>
<dbReference type="EMBL" id="CP000817">
    <property type="protein sequence ID" value="ACA38711.1"/>
    <property type="molecule type" value="Genomic_DNA"/>
</dbReference>
<dbReference type="Proteomes" id="UP000002164">
    <property type="component" value="Chromosome"/>
</dbReference>
<reference evidence="1 2" key="1">
    <citation type="journal article" date="2008" name="J. Bacteriol.">
        <title>Complete genome sequence of the mosquitocidal bacterium Bacillus sphaericus C3-41 and comparison with those of closely related Bacillus species.</title>
        <authorList>
            <person name="Hu X."/>
            <person name="Fan W."/>
            <person name="Han B."/>
            <person name="Liu H."/>
            <person name="Zheng D."/>
            <person name="Li Q."/>
            <person name="Dong W."/>
            <person name="Yan J."/>
            <person name="Gao M."/>
            <person name="Berry C."/>
            <person name="Yuan Z."/>
        </authorList>
    </citation>
    <scope>NUCLEOTIDE SEQUENCE [LARGE SCALE GENOMIC DNA]</scope>
    <source>
        <strain evidence="1 2">C3-41</strain>
    </source>
</reference>